<name>A0A1J1I271_9DIPT</name>
<keyword evidence="2" id="KW-1185">Reference proteome</keyword>
<proteinExistence type="predicted"/>
<evidence type="ECO:0000313" key="1">
    <source>
        <dbReference type="EMBL" id="CRK94307.1"/>
    </source>
</evidence>
<evidence type="ECO:0000313" key="2">
    <source>
        <dbReference type="Proteomes" id="UP000183832"/>
    </source>
</evidence>
<protein>
    <submittedName>
        <fullName evidence="1">CLUMA_CG007822, isoform A</fullName>
    </submittedName>
</protein>
<reference evidence="1 2" key="1">
    <citation type="submission" date="2015-04" db="EMBL/GenBank/DDBJ databases">
        <authorList>
            <person name="Syromyatnikov M.Y."/>
            <person name="Popov V.N."/>
        </authorList>
    </citation>
    <scope>NUCLEOTIDE SEQUENCE [LARGE SCALE GENOMIC DNA]</scope>
</reference>
<gene>
    <name evidence="1" type="ORF">CLUMA_CG007822</name>
</gene>
<organism evidence="1 2">
    <name type="scientific">Clunio marinus</name>
    <dbReference type="NCBI Taxonomy" id="568069"/>
    <lineage>
        <taxon>Eukaryota</taxon>
        <taxon>Metazoa</taxon>
        <taxon>Ecdysozoa</taxon>
        <taxon>Arthropoda</taxon>
        <taxon>Hexapoda</taxon>
        <taxon>Insecta</taxon>
        <taxon>Pterygota</taxon>
        <taxon>Neoptera</taxon>
        <taxon>Endopterygota</taxon>
        <taxon>Diptera</taxon>
        <taxon>Nematocera</taxon>
        <taxon>Chironomoidea</taxon>
        <taxon>Chironomidae</taxon>
        <taxon>Clunio</taxon>
    </lineage>
</organism>
<dbReference type="AlphaFoldDB" id="A0A1J1I271"/>
<dbReference type="Proteomes" id="UP000183832">
    <property type="component" value="Unassembled WGS sequence"/>
</dbReference>
<sequence length="71" mass="8373">MNGRFEVYTGTTSFHNLTLASVFDEKRERIIEGNDYTGNNRDFETIKSITHFIITGLETKRSEWNYRPLKL</sequence>
<accession>A0A1J1I271</accession>
<dbReference type="EMBL" id="CVRI01000038">
    <property type="protein sequence ID" value="CRK94307.1"/>
    <property type="molecule type" value="Genomic_DNA"/>
</dbReference>